<accession>C9V493</accession>
<dbReference type="InterPro" id="IPR005162">
    <property type="entry name" value="Retrotrans_gag_dom"/>
</dbReference>
<dbReference type="PANTHER" id="PTHR35046:SF9">
    <property type="entry name" value="RNA-DIRECTED DNA POLYMERASE"/>
    <property type="match status" value="1"/>
</dbReference>
<evidence type="ECO:0000256" key="1">
    <source>
        <dbReference type="SAM" id="MobiDB-lite"/>
    </source>
</evidence>
<proteinExistence type="predicted"/>
<dbReference type="AlphaFoldDB" id="C9V493"/>
<dbReference type="EMBL" id="EF624064">
    <property type="protein sequence ID" value="ABQ63060.1"/>
    <property type="molecule type" value="Genomic_DNA"/>
</dbReference>
<name>C9V493_TRIMO</name>
<sequence length="591" mass="68308">MTGSRVRSWALSIAGDVPPPMQISQPSREVHKHPNAHDQVNVSIPPFNGRFRPALYIEWEFDINNIFATHHFDEHKKVKVAVGSFTGYALVWWSEYCRLHPDYIPTTWDDLKLAMRHTFVPAYYTRDMMKKLQHLKQGSDTVSKYYDDLQTTLLHSSLEESEEDFMDRFWGGLNHDIQDILIHETCYPMDRLFRLACKAEQEITRRLAHKTNKRKEQIPRVATVDPSTTTSPMKTTSIVESTTSPPPCAVSPPRVPKSSLLNIRGNDKGTDLPPPHEYDECFVNLNEPCNELPTTLITPAILEDYVHDLTLPCDQTILSEPIELTIDANESCESGNKSYLDQIRLKIIVLVFNHFDMTSNLGDDSSMLGWFNDKHCQSFDMNKSFTYMCKLSCNIFMPLTSCDNILALHFTTFEGCSCITVSHVHQMRSVKTDDIYIYNVYTLSLLLARFQIKQRRGRLCFQEGEDDEDMTTLGTTKNIAYMHICQVISSANYSIIYLCYPEQKYFTHFCVLSNCRCMGHLYNPHMKIRQKEKFRFCSKSPLTSLLGQEKIESKSLTFWIQIRTAQTYLTQNANNFFIRTPNWVILFFVGK</sequence>
<organism evidence="3">
    <name type="scientific">Triticum monococcum subsp. aegilopoides</name>
    <dbReference type="NCBI Taxonomy" id="52163"/>
    <lineage>
        <taxon>Eukaryota</taxon>
        <taxon>Viridiplantae</taxon>
        <taxon>Streptophyta</taxon>
        <taxon>Embryophyta</taxon>
        <taxon>Tracheophyta</taxon>
        <taxon>Spermatophyta</taxon>
        <taxon>Magnoliopsida</taxon>
        <taxon>Liliopsida</taxon>
        <taxon>Poales</taxon>
        <taxon>Poaceae</taxon>
        <taxon>BOP clade</taxon>
        <taxon>Pooideae</taxon>
        <taxon>Triticodae</taxon>
        <taxon>Triticeae</taxon>
        <taxon>Triticinae</taxon>
        <taxon>Triticum</taxon>
    </lineage>
</organism>
<evidence type="ECO:0000259" key="2">
    <source>
        <dbReference type="Pfam" id="PF03732"/>
    </source>
</evidence>
<reference evidence="3" key="1">
    <citation type="journal article" date="2008" name="Chromosoma">
        <title>Structure and dynamics of retrotransposons at wheat centromeres and pericentromeres.</title>
        <authorList>
            <person name="Liu Z."/>
            <person name="Yue W."/>
            <person name="Li D."/>
            <person name="Wang R.R."/>
            <person name="Kong X."/>
            <person name="Lu K."/>
            <person name="Wang G."/>
            <person name="Dong Y."/>
            <person name="Jin W."/>
            <person name="Zhang X."/>
        </authorList>
    </citation>
    <scope>NUCLEOTIDE SEQUENCE</scope>
</reference>
<dbReference type="Pfam" id="PF03732">
    <property type="entry name" value="Retrotrans_gag"/>
    <property type="match status" value="1"/>
</dbReference>
<feature type="domain" description="Retrotransposon gag" evidence="2">
    <location>
        <begin position="79"/>
        <end position="175"/>
    </location>
</feature>
<dbReference type="PANTHER" id="PTHR35046">
    <property type="entry name" value="ZINC KNUCKLE (CCHC-TYPE) FAMILY PROTEIN"/>
    <property type="match status" value="1"/>
</dbReference>
<protein>
    <submittedName>
        <fullName evidence="3">Gag polyprotein</fullName>
    </submittedName>
</protein>
<feature type="compositionally biased region" description="Low complexity" evidence="1">
    <location>
        <begin position="226"/>
        <end position="243"/>
    </location>
</feature>
<feature type="compositionally biased region" description="Pro residues" evidence="1">
    <location>
        <begin position="244"/>
        <end position="255"/>
    </location>
</feature>
<feature type="region of interest" description="Disordered" evidence="1">
    <location>
        <begin position="211"/>
        <end position="260"/>
    </location>
</feature>
<evidence type="ECO:0000313" key="3">
    <source>
        <dbReference type="EMBL" id="ABQ63060.1"/>
    </source>
</evidence>